<organism evidence="1 2">
    <name type="scientific">Lepidopterella palustris CBS 459.81</name>
    <dbReference type="NCBI Taxonomy" id="1314670"/>
    <lineage>
        <taxon>Eukaryota</taxon>
        <taxon>Fungi</taxon>
        <taxon>Dikarya</taxon>
        <taxon>Ascomycota</taxon>
        <taxon>Pezizomycotina</taxon>
        <taxon>Dothideomycetes</taxon>
        <taxon>Pleosporomycetidae</taxon>
        <taxon>Mytilinidiales</taxon>
        <taxon>Argynnaceae</taxon>
        <taxon>Lepidopterella</taxon>
    </lineage>
</organism>
<reference evidence="1 2" key="1">
    <citation type="journal article" date="2016" name="Nat. Commun.">
        <title>Ectomycorrhizal ecology is imprinted in the genome of the dominant symbiotic fungus Cenococcum geophilum.</title>
        <authorList>
            <consortium name="DOE Joint Genome Institute"/>
            <person name="Peter M."/>
            <person name="Kohler A."/>
            <person name="Ohm R.A."/>
            <person name="Kuo A."/>
            <person name="Krutzmann J."/>
            <person name="Morin E."/>
            <person name="Arend M."/>
            <person name="Barry K.W."/>
            <person name="Binder M."/>
            <person name="Choi C."/>
            <person name="Clum A."/>
            <person name="Copeland A."/>
            <person name="Grisel N."/>
            <person name="Haridas S."/>
            <person name="Kipfer T."/>
            <person name="LaButti K."/>
            <person name="Lindquist E."/>
            <person name="Lipzen A."/>
            <person name="Maire R."/>
            <person name="Meier B."/>
            <person name="Mihaltcheva S."/>
            <person name="Molinier V."/>
            <person name="Murat C."/>
            <person name="Poggeler S."/>
            <person name="Quandt C.A."/>
            <person name="Sperisen C."/>
            <person name="Tritt A."/>
            <person name="Tisserant E."/>
            <person name="Crous P.W."/>
            <person name="Henrissat B."/>
            <person name="Nehls U."/>
            <person name="Egli S."/>
            <person name="Spatafora J.W."/>
            <person name="Grigoriev I.V."/>
            <person name="Martin F.M."/>
        </authorList>
    </citation>
    <scope>NUCLEOTIDE SEQUENCE [LARGE SCALE GENOMIC DNA]</scope>
    <source>
        <strain evidence="1 2">CBS 459.81</strain>
    </source>
</reference>
<dbReference type="EMBL" id="KV744925">
    <property type="protein sequence ID" value="OCK81330.1"/>
    <property type="molecule type" value="Genomic_DNA"/>
</dbReference>
<dbReference type="Proteomes" id="UP000250266">
    <property type="component" value="Unassembled WGS sequence"/>
</dbReference>
<name>A0A8E2ECN7_9PEZI</name>
<proteinExistence type="predicted"/>
<protein>
    <submittedName>
        <fullName evidence="1">Uncharacterized protein</fullName>
    </submittedName>
</protein>
<keyword evidence="2" id="KW-1185">Reference proteome</keyword>
<evidence type="ECO:0000313" key="1">
    <source>
        <dbReference type="EMBL" id="OCK81330.1"/>
    </source>
</evidence>
<sequence length="101" mass="10893">MYISSASMGLTCLTGVSPAAPEGPGGLLAEECSRCVRWPEPECGRGKRMYRIEECGVRAIDRKTVAFLSCALSSLNLSSLGERLRSRGSGYSKSFGREINN</sequence>
<gene>
    <name evidence="1" type="ORF">K432DRAFT_20726</name>
</gene>
<evidence type="ECO:0000313" key="2">
    <source>
        <dbReference type="Proteomes" id="UP000250266"/>
    </source>
</evidence>
<accession>A0A8E2ECN7</accession>
<dbReference type="AlphaFoldDB" id="A0A8E2ECN7"/>